<organism evidence="2 3">
    <name type="scientific">Aureobasidium pullulans</name>
    <name type="common">Black yeast</name>
    <name type="synonym">Pullularia pullulans</name>
    <dbReference type="NCBI Taxonomy" id="5580"/>
    <lineage>
        <taxon>Eukaryota</taxon>
        <taxon>Fungi</taxon>
        <taxon>Dikarya</taxon>
        <taxon>Ascomycota</taxon>
        <taxon>Pezizomycotina</taxon>
        <taxon>Dothideomycetes</taxon>
        <taxon>Dothideomycetidae</taxon>
        <taxon>Dothideales</taxon>
        <taxon>Saccotheciaceae</taxon>
        <taxon>Aureobasidium</taxon>
    </lineage>
</organism>
<gene>
    <name evidence="2" type="ORF">D6C90_03990</name>
</gene>
<protein>
    <submittedName>
        <fullName evidence="2">Uncharacterized protein</fullName>
    </submittedName>
</protein>
<name>A0A4S9V771_AURPU</name>
<feature type="region of interest" description="Disordered" evidence="1">
    <location>
        <begin position="164"/>
        <end position="196"/>
    </location>
</feature>
<accession>A0A4S9V771</accession>
<evidence type="ECO:0000313" key="2">
    <source>
        <dbReference type="EMBL" id="THZ47472.1"/>
    </source>
</evidence>
<dbReference type="Proteomes" id="UP000310121">
    <property type="component" value="Unassembled WGS sequence"/>
</dbReference>
<evidence type="ECO:0000313" key="3">
    <source>
        <dbReference type="Proteomes" id="UP000310121"/>
    </source>
</evidence>
<sequence length="296" mass="32755">MSAVSSIVGAFGQATKNGVAIAPSGNAPTSTLIGAVPSQTVGDDLKYNGVLATASKKVAPSVDTAQAAAPLIEPCINSWYAYLTQGPSGSIDWAQCEYPQEDAAVKVQKPHELTILLTNAEKHEKSVQLGDRKPNEQLRGAVAKKIKTTRTWRDDMKGVKATGVQLDITQSEGRRPQIQPHSPERRPQRSLQSTRKLSKLRSRYSKLLQTASLMYNKTSMKFKGLVVEGQTLEKVKEILVGCMVTLVQLKVQIDRLKGFLEHFPPWYEWGFRTKSRKSSRTCLVLQPMQARSKFFV</sequence>
<dbReference type="AlphaFoldDB" id="A0A4S9V771"/>
<comment type="caution">
    <text evidence="2">The sequence shown here is derived from an EMBL/GenBank/DDBJ whole genome shotgun (WGS) entry which is preliminary data.</text>
</comment>
<evidence type="ECO:0000256" key="1">
    <source>
        <dbReference type="SAM" id="MobiDB-lite"/>
    </source>
</evidence>
<dbReference type="EMBL" id="QZBN01000295">
    <property type="protein sequence ID" value="THZ47472.1"/>
    <property type="molecule type" value="Genomic_DNA"/>
</dbReference>
<proteinExistence type="predicted"/>
<reference evidence="2 3" key="1">
    <citation type="submission" date="2018-10" db="EMBL/GenBank/DDBJ databases">
        <title>Fifty Aureobasidium pullulans genomes reveal a recombining polyextremotolerant generalist.</title>
        <authorList>
            <person name="Gostincar C."/>
            <person name="Turk M."/>
            <person name="Zajc J."/>
            <person name="Gunde-Cimerman N."/>
        </authorList>
    </citation>
    <scope>NUCLEOTIDE SEQUENCE [LARGE SCALE GENOMIC DNA]</scope>
    <source>
        <strain evidence="2 3">EXF-3844</strain>
    </source>
</reference>